<dbReference type="Proteomes" id="UP000079169">
    <property type="component" value="Unplaced"/>
</dbReference>
<feature type="region of interest" description="Disordered" evidence="1">
    <location>
        <begin position="148"/>
        <end position="177"/>
    </location>
</feature>
<keyword evidence="2" id="KW-1185">Reference proteome</keyword>
<sequence>MLSISADEKEIKSLFYSYIEKLDTVFDQRSPTFHDESSVESTLKNVGVQYHIDSNQDYNSEDIKKFNCAGLMTSAPITIAHDTIETKKVRKKDASIQTRLRSRVQRKHISRKKSPHKRDYKGGDENRKKKRVKKEIESIVFLTETIRRRLKKKSKQSKHRKRTKRRDVNNKHLQEKEQEENCKHIECVANENKGTEQTCSKNIVSDKIRSEENPHTVKTESSYHHDSNCNVVIETVAENNTRKSSEGIQKDMEQKTENRDANQVARTTKSIKFRDSMDENVFLSDLDFENRIELDVAGSSEEVICVTSFGQTYQSPG</sequence>
<feature type="compositionally biased region" description="Basic and acidic residues" evidence="1">
    <location>
        <begin position="166"/>
        <end position="177"/>
    </location>
</feature>
<proteinExistence type="predicted"/>
<evidence type="ECO:0000256" key="1">
    <source>
        <dbReference type="SAM" id="MobiDB-lite"/>
    </source>
</evidence>
<dbReference type="GeneID" id="108254590"/>
<gene>
    <name evidence="3" type="primary">LOC108254590</name>
</gene>
<accession>A0A1S4ET45</accession>
<feature type="region of interest" description="Disordered" evidence="1">
    <location>
        <begin position="240"/>
        <end position="260"/>
    </location>
</feature>
<protein>
    <submittedName>
        <fullName evidence="3">Uncharacterized protein LOC108254590 isoform X2</fullName>
    </submittedName>
</protein>
<reference evidence="3" key="1">
    <citation type="submission" date="2025-08" db="UniProtKB">
        <authorList>
            <consortium name="RefSeq"/>
        </authorList>
    </citation>
    <scope>IDENTIFICATION</scope>
</reference>
<evidence type="ECO:0000313" key="3">
    <source>
        <dbReference type="RefSeq" id="XP_017305207.1"/>
    </source>
</evidence>
<feature type="compositionally biased region" description="Basic residues" evidence="1">
    <location>
        <begin position="100"/>
        <end position="119"/>
    </location>
</feature>
<organism evidence="2 3">
    <name type="scientific">Diaphorina citri</name>
    <name type="common">Asian citrus psyllid</name>
    <dbReference type="NCBI Taxonomy" id="121845"/>
    <lineage>
        <taxon>Eukaryota</taxon>
        <taxon>Metazoa</taxon>
        <taxon>Ecdysozoa</taxon>
        <taxon>Arthropoda</taxon>
        <taxon>Hexapoda</taxon>
        <taxon>Insecta</taxon>
        <taxon>Pterygota</taxon>
        <taxon>Neoptera</taxon>
        <taxon>Paraneoptera</taxon>
        <taxon>Hemiptera</taxon>
        <taxon>Sternorrhyncha</taxon>
        <taxon>Psylloidea</taxon>
        <taxon>Psyllidae</taxon>
        <taxon>Diaphorininae</taxon>
        <taxon>Diaphorina</taxon>
    </lineage>
</organism>
<name>A0A1S4ET45_DIACI</name>
<dbReference type="AlphaFoldDB" id="A0A1S4ET45"/>
<dbReference type="RefSeq" id="XP_017305207.1">
    <property type="nucleotide sequence ID" value="XM_017449718.2"/>
</dbReference>
<dbReference type="KEGG" id="dci:108254590"/>
<feature type="region of interest" description="Disordered" evidence="1">
    <location>
        <begin position="90"/>
        <end position="132"/>
    </location>
</feature>
<feature type="compositionally biased region" description="Basic residues" evidence="1">
    <location>
        <begin position="148"/>
        <end position="165"/>
    </location>
</feature>
<evidence type="ECO:0000313" key="2">
    <source>
        <dbReference type="Proteomes" id="UP000079169"/>
    </source>
</evidence>
<dbReference type="PaxDb" id="121845-A0A1S4ET45"/>